<feature type="domain" description="Type II/III secretion system secretin-like" evidence="13">
    <location>
        <begin position="450"/>
        <end position="614"/>
    </location>
</feature>
<dbReference type="PRINTS" id="PR00811">
    <property type="entry name" value="BCTERIALGSPD"/>
</dbReference>
<accession>A0A9Q3UKA0</accession>
<keyword evidence="9" id="KW-0998">Cell outer membrane</keyword>
<evidence type="ECO:0000256" key="3">
    <source>
        <dbReference type="ARBA" id="ARBA00022448"/>
    </source>
</evidence>
<feature type="region of interest" description="Disordered" evidence="11">
    <location>
        <begin position="661"/>
        <end position="715"/>
    </location>
</feature>
<dbReference type="InterPro" id="IPR001775">
    <property type="entry name" value="GspD/PilQ"/>
</dbReference>
<dbReference type="InterPro" id="IPR050810">
    <property type="entry name" value="Bact_Secretion_Sys_Channel"/>
</dbReference>
<keyword evidence="3 10" id="KW-0813">Transport</keyword>
<feature type="chain" id="PRO_5040194886" evidence="12">
    <location>
        <begin position="23"/>
        <end position="715"/>
    </location>
</feature>
<dbReference type="InterPro" id="IPR038591">
    <property type="entry name" value="NolW-like_sf"/>
</dbReference>
<evidence type="ECO:0000259" key="14">
    <source>
        <dbReference type="Pfam" id="PF03958"/>
    </source>
</evidence>
<evidence type="ECO:0000313" key="17">
    <source>
        <dbReference type="Proteomes" id="UP001108027"/>
    </source>
</evidence>
<dbReference type="Pfam" id="PF03958">
    <property type="entry name" value="Secretin_N"/>
    <property type="match status" value="3"/>
</dbReference>
<comment type="caution">
    <text evidence="16">The sequence shown here is derived from an EMBL/GenBank/DDBJ whole genome shotgun (WGS) entry which is preliminary data.</text>
</comment>
<dbReference type="RefSeq" id="WP_204428977.1">
    <property type="nucleotide sequence ID" value="NZ_JADDOL010000010.1"/>
</dbReference>
<reference evidence="16" key="1">
    <citation type="submission" date="2021-10" db="EMBL/GenBank/DDBJ databases">
        <title>The diversity and Nitrogen Metabolism of Culturable Nitrate-Utilizing Bacteria Within the Oxygen Minimum Zone of the Changjiang (Yangtze River)Estuary.</title>
        <authorList>
            <person name="Zhang D."/>
            <person name="Zheng J."/>
            <person name="Liu S."/>
            <person name="He W."/>
        </authorList>
    </citation>
    <scope>NUCLEOTIDE SEQUENCE</scope>
    <source>
        <strain evidence="16">FXH-223</strain>
    </source>
</reference>
<keyword evidence="17" id="KW-1185">Reference proteome</keyword>
<evidence type="ECO:0000256" key="11">
    <source>
        <dbReference type="SAM" id="MobiDB-lite"/>
    </source>
</evidence>
<feature type="domain" description="GspD-like N0" evidence="15">
    <location>
        <begin position="39"/>
        <end position="110"/>
    </location>
</feature>
<feature type="compositionally biased region" description="Basic and acidic residues" evidence="11">
    <location>
        <begin position="661"/>
        <end position="683"/>
    </location>
</feature>
<dbReference type="GO" id="GO:0015628">
    <property type="term" value="P:protein secretion by the type II secretion system"/>
    <property type="evidence" value="ECO:0007669"/>
    <property type="project" value="InterPro"/>
</dbReference>
<dbReference type="PANTHER" id="PTHR30332">
    <property type="entry name" value="PROBABLE GENERAL SECRETION PATHWAY PROTEIN D"/>
    <property type="match status" value="1"/>
</dbReference>
<comment type="similarity">
    <text evidence="2">Belongs to the bacterial secretin family. GSP D subfamily.</text>
</comment>
<dbReference type="InterPro" id="IPR004846">
    <property type="entry name" value="T2SS/T3SS_dom"/>
</dbReference>
<dbReference type="GO" id="GO:0015627">
    <property type="term" value="C:type II protein secretion system complex"/>
    <property type="evidence" value="ECO:0007669"/>
    <property type="project" value="InterPro"/>
</dbReference>
<organism evidence="16 17">
    <name type="scientific">Alloalcanivorax marinus</name>
    <dbReference type="NCBI Taxonomy" id="1177169"/>
    <lineage>
        <taxon>Bacteria</taxon>
        <taxon>Pseudomonadati</taxon>
        <taxon>Pseudomonadota</taxon>
        <taxon>Gammaproteobacteria</taxon>
        <taxon>Oceanospirillales</taxon>
        <taxon>Alcanivoracaceae</taxon>
        <taxon>Alloalcanivorax</taxon>
    </lineage>
</organism>
<keyword evidence="5" id="KW-0812">Transmembrane</keyword>
<dbReference type="PANTHER" id="PTHR30332:SF24">
    <property type="entry name" value="SECRETIN GSPD-RELATED"/>
    <property type="match status" value="1"/>
</dbReference>
<evidence type="ECO:0000256" key="5">
    <source>
        <dbReference type="ARBA" id="ARBA00022692"/>
    </source>
</evidence>
<comment type="subcellular location">
    <subcellularLocation>
        <location evidence="1 10">Cell outer membrane</location>
    </subcellularLocation>
</comment>
<keyword evidence="7" id="KW-0653">Protein transport</keyword>
<feature type="signal peptide" evidence="12">
    <location>
        <begin position="1"/>
        <end position="22"/>
    </location>
</feature>
<gene>
    <name evidence="16" type="primary">gspD</name>
    <name evidence="16" type="ORF">LL252_09470</name>
</gene>
<evidence type="ECO:0000256" key="8">
    <source>
        <dbReference type="ARBA" id="ARBA00023136"/>
    </source>
</evidence>
<evidence type="ECO:0000256" key="7">
    <source>
        <dbReference type="ARBA" id="ARBA00022927"/>
    </source>
</evidence>
<evidence type="ECO:0000256" key="10">
    <source>
        <dbReference type="RuleBase" id="RU004004"/>
    </source>
</evidence>
<evidence type="ECO:0000259" key="15">
    <source>
        <dbReference type="Pfam" id="PF21305"/>
    </source>
</evidence>
<dbReference type="EMBL" id="JAJGNA010000009">
    <property type="protein sequence ID" value="MCC4308796.1"/>
    <property type="molecule type" value="Genomic_DNA"/>
</dbReference>
<dbReference type="PROSITE" id="PS00875">
    <property type="entry name" value="T2SP_D"/>
    <property type="match status" value="1"/>
</dbReference>
<keyword evidence="8" id="KW-0472">Membrane</keyword>
<evidence type="ECO:0000256" key="6">
    <source>
        <dbReference type="ARBA" id="ARBA00022729"/>
    </source>
</evidence>
<feature type="domain" description="NolW-like" evidence="14">
    <location>
        <begin position="279"/>
        <end position="365"/>
    </location>
</feature>
<evidence type="ECO:0000256" key="9">
    <source>
        <dbReference type="ARBA" id="ARBA00023237"/>
    </source>
</evidence>
<evidence type="ECO:0000259" key="13">
    <source>
        <dbReference type="Pfam" id="PF00263"/>
    </source>
</evidence>
<dbReference type="GO" id="GO:0009279">
    <property type="term" value="C:cell outer membrane"/>
    <property type="evidence" value="ECO:0007669"/>
    <property type="project" value="UniProtKB-SubCell"/>
</dbReference>
<dbReference type="InterPro" id="IPR049371">
    <property type="entry name" value="GspD-like_N0"/>
</dbReference>
<dbReference type="Gene3D" id="3.30.1370.120">
    <property type="match status" value="3"/>
</dbReference>
<dbReference type="NCBIfam" id="TIGR02517">
    <property type="entry name" value="type_II_gspD"/>
    <property type="match status" value="1"/>
</dbReference>
<name>A0A9Q3UKA0_9GAMM</name>
<protein>
    <submittedName>
        <fullName evidence="16">Type II secretion system secretin GspD</fullName>
    </submittedName>
</protein>
<dbReference type="Proteomes" id="UP001108027">
    <property type="component" value="Unassembled WGS sequence"/>
</dbReference>
<feature type="domain" description="NolW-like" evidence="14">
    <location>
        <begin position="201"/>
        <end position="274"/>
    </location>
</feature>
<proteinExistence type="inferred from homology"/>
<dbReference type="InterPro" id="IPR013356">
    <property type="entry name" value="T2SS_GspD"/>
</dbReference>
<feature type="domain" description="NolW-like" evidence="14">
    <location>
        <begin position="137"/>
        <end position="195"/>
    </location>
</feature>
<keyword evidence="6 12" id="KW-0732">Signal</keyword>
<sequence>MKSALKTIIAVVALSLTLSVHAQEQASVEATGDGKTWTVNIRNADIQAFINQVAQMTGKNFVVDPRVRARDVTVISNQPLTADEVYELFLSVLQVHGYAAVPAGNGVIKIVTNTTAKQSNLPLTQNAGSVDGEELITQVITVDNSPVEELVPVLRPLVPQYGHLAAVGSANALIISDHADNIQRMRAIIGSLDNAESDELEIVQLQHAFAGNMVALLEELTKADAAGGNNRRRGLQGGATVIADERTNRLIVKGDRGTRARLIPLIRQLDTPSSAAGGVQVVRLSHGDAEQMAELLKNFAAGASAVRQGGEGSGGAAAARTVSDADARVSIQADTSLNALVIRAEPEMMKELQSVISQLDVRRAQILIEAAIVEVTGDKASSLGFQYVAGDLNNGIGAVNFGGDGVSINSLLQAVITEDPSNISLGDGITAGIGETDADGDIEWGALIQALASTTNTNLLSTPSILTLDNQEASIIVGENVPFVTGQASSTGSGVSNPFTTIQREDVGLTLKVTPHVAGLDTVRLELEQETSAVKDSIGEAVDIVTTKRKLTTTVLADDGETIALGGLINDDVQETVRKVPLLGDIPLLGVLFRSTSKQHIKRNLMVFIKPTVLASNDRLVDMTREKYMGVTAMQFRVNDDGELVREVKFPLPTRADRLFQGRSPVSDDYRRAYEAEQSKSVEDSAAPPTSGPVTDTDSALPEREAPAASRPEEE</sequence>
<evidence type="ECO:0000256" key="2">
    <source>
        <dbReference type="ARBA" id="ARBA00006980"/>
    </source>
</evidence>
<dbReference type="InterPro" id="IPR004845">
    <property type="entry name" value="T2SS_GspD_CS"/>
</dbReference>
<dbReference type="AlphaFoldDB" id="A0A9Q3UKA0"/>
<evidence type="ECO:0000256" key="1">
    <source>
        <dbReference type="ARBA" id="ARBA00004442"/>
    </source>
</evidence>
<keyword evidence="4" id="KW-1134">Transmembrane beta strand</keyword>
<dbReference type="Pfam" id="PF00263">
    <property type="entry name" value="Secretin"/>
    <property type="match status" value="1"/>
</dbReference>
<dbReference type="InterPro" id="IPR005644">
    <property type="entry name" value="NolW-like"/>
</dbReference>
<evidence type="ECO:0000313" key="16">
    <source>
        <dbReference type="EMBL" id="MCC4308796.1"/>
    </source>
</evidence>
<evidence type="ECO:0000256" key="4">
    <source>
        <dbReference type="ARBA" id="ARBA00022452"/>
    </source>
</evidence>
<dbReference type="Pfam" id="PF21305">
    <property type="entry name" value="type_II_gspD_N0"/>
    <property type="match status" value="1"/>
</dbReference>
<evidence type="ECO:0000256" key="12">
    <source>
        <dbReference type="SAM" id="SignalP"/>
    </source>
</evidence>